<dbReference type="PANTHER" id="PTHR30290">
    <property type="entry name" value="PERIPLASMIC BINDING COMPONENT OF ABC TRANSPORTER"/>
    <property type="match status" value="1"/>
</dbReference>
<dbReference type="SUPFAM" id="SSF53850">
    <property type="entry name" value="Periplasmic binding protein-like II"/>
    <property type="match status" value="1"/>
</dbReference>
<dbReference type="InterPro" id="IPR039424">
    <property type="entry name" value="SBP_5"/>
</dbReference>
<dbReference type="GO" id="GO:0015833">
    <property type="term" value="P:peptide transport"/>
    <property type="evidence" value="ECO:0007669"/>
    <property type="project" value="TreeGrafter"/>
</dbReference>
<dbReference type="PIRSF" id="PIRSF002741">
    <property type="entry name" value="MppA"/>
    <property type="match status" value="1"/>
</dbReference>
<dbReference type="InterPro" id="IPR030678">
    <property type="entry name" value="Peptide/Ni-bd"/>
</dbReference>
<accession>A0A0C5VAZ7</accession>
<dbReference type="PATRIC" id="fig|1445510.3.peg.4452"/>
<dbReference type="PANTHER" id="PTHR30290:SF64">
    <property type="entry name" value="ABC TRANSPORTER PERIPLASMIC BINDING PROTEIN"/>
    <property type="match status" value="1"/>
</dbReference>
<keyword evidence="4" id="KW-1185">Reference proteome</keyword>
<evidence type="ECO:0000259" key="2">
    <source>
        <dbReference type="Pfam" id="PF00496"/>
    </source>
</evidence>
<dbReference type="Gene3D" id="3.40.190.10">
    <property type="entry name" value="Periplasmic binding protein-like II"/>
    <property type="match status" value="1"/>
</dbReference>
<evidence type="ECO:0000313" key="3">
    <source>
        <dbReference type="EMBL" id="AJQ96520.1"/>
    </source>
</evidence>
<protein>
    <submittedName>
        <fullName evidence="3">ABC-type oligopeptide transport system, periplasmic component</fullName>
    </submittedName>
</protein>
<feature type="domain" description="Solute-binding protein family 5" evidence="2">
    <location>
        <begin position="13"/>
        <end position="411"/>
    </location>
</feature>
<dbReference type="Proteomes" id="UP000032266">
    <property type="component" value="Chromosome"/>
</dbReference>
<evidence type="ECO:0000313" key="4">
    <source>
        <dbReference type="Proteomes" id="UP000032266"/>
    </source>
</evidence>
<keyword evidence="1" id="KW-0732">Signal</keyword>
<dbReference type="STRING" id="1445510.YC6258_04488"/>
<reference evidence="3 4" key="1">
    <citation type="submission" date="2014-01" db="EMBL/GenBank/DDBJ databases">
        <title>Full genme sequencing of cellulolytic bacterium Gynuella sunshinyii YC6258T gen. nov., sp. nov.</title>
        <authorList>
            <person name="Khan H."/>
            <person name="Chung E.J."/>
            <person name="Chung Y.R."/>
        </authorList>
    </citation>
    <scope>NUCLEOTIDE SEQUENCE [LARGE SCALE GENOMIC DNA]</scope>
    <source>
        <strain evidence="3 4">YC6258</strain>
    </source>
</reference>
<dbReference type="HOGENOM" id="CLU_023171_0_0_6"/>
<dbReference type="AlphaFoldDB" id="A0A0C5VAZ7"/>
<organism evidence="3 4">
    <name type="scientific">Gynuella sunshinyii YC6258</name>
    <dbReference type="NCBI Taxonomy" id="1445510"/>
    <lineage>
        <taxon>Bacteria</taxon>
        <taxon>Pseudomonadati</taxon>
        <taxon>Pseudomonadota</taxon>
        <taxon>Gammaproteobacteria</taxon>
        <taxon>Oceanospirillales</taxon>
        <taxon>Saccharospirillaceae</taxon>
        <taxon>Gynuella</taxon>
    </lineage>
</organism>
<dbReference type="InterPro" id="IPR000914">
    <property type="entry name" value="SBP_5_dom"/>
</dbReference>
<name>A0A0C5VAZ7_9GAMM</name>
<sequence length="515" mass="59839">MTSNEDEDNVLYGLIAQTIEYPDDYSWVIFHLDPRARASDGVPITADDVVFSFNKFMTQGIETLARLWEGITVTKIDDLTVKFTTPQKDKSTTMQMAELRIFPKHYWKDVDLSEPLVEVPVVSGPYTISDYSMGQYVVYKRNKDYWALNHPTQKGLLNFDFVRYDMYKDDTVMLEAFKKGEYDFRSEPVAKVWITGYEGKNIDQGYIRKEEIPYSVPKPMIGFIFNVTRPQLSDRRIREAIGYLFDFEWSNTNLFYGLYKRELSYFQNSDNMARGLPQGRELEILNGFKDQLPPEVFTQEFNPPKTDGSGNIRPQLRQALSLFKQAGWQLKNGKLVDQNGQQLAFELMLWSPTYERVALPFKENLAKAGIDMSIRIIDSAQATNRLRERDYDMVVGTLGGGVYPDNMLQYEFHSKYIDSTYNNSGYTSPVVDALVEKIVQNQSNLPELQAYGKALDRVLLWQYLVVPQWYNDKVRVAYWDKFSRPEVLPTYGVGLESWWYDEEKAKKLPRRNAPN</sequence>
<dbReference type="EMBL" id="CP007142">
    <property type="protein sequence ID" value="AJQ96520.1"/>
    <property type="molecule type" value="Genomic_DNA"/>
</dbReference>
<dbReference type="Pfam" id="PF00496">
    <property type="entry name" value="SBP_bac_5"/>
    <property type="match status" value="1"/>
</dbReference>
<dbReference type="KEGG" id="gsn:YC6258_04488"/>
<dbReference type="GO" id="GO:0030288">
    <property type="term" value="C:outer membrane-bounded periplasmic space"/>
    <property type="evidence" value="ECO:0007669"/>
    <property type="project" value="TreeGrafter"/>
</dbReference>
<evidence type="ECO:0000256" key="1">
    <source>
        <dbReference type="ARBA" id="ARBA00022729"/>
    </source>
</evidence>
<proteinExistence type="predicted"/>
<dbReference type="GO" id="GO:1904680">
    <property type="term" value="F:peptide transmembrane transporter activity"/>
    <property type="evidence" value="ECO:0007669"/>
    <property type="project" value="TreeGrafter"/>
</dbReference>
<dbReference type="GO" id="GO:0042884">
    <property type="term" value="P:microcin transport"/>
    <property type="evidence" value="ECO:0007669"/>
    <property type="project" value="TreeGrafter"/>
</dbReference>
<dbReference type="CDD" id="cd08497">
    <property type="entry name" value="MbnE-like"/>
    <property type="match status" value="1"/>
</dbReference>
<dbReference type="GO" id="GO:0043190">
    <property type="term" value="C:ATP-binding cassette (ABC) transporter complex"/>
    <property type="evidence" value="ECO:0007669"/>
    <property type="project" value="InterPro"/>
</dbReference>
<gene>
    <name evidence="3" type="ORF">YC6258_04488</name>
</gene>
<dbReference type="Gene3D" id="3.10.105.10">
    <property type="entry name" value="Dipeptide-binding Protein, Domain 3"/>
    <property type="match status" value="1"/>
</dbReference>